<evidence type="ECO:0000313" key="8">
    <source>
        <dbReference type="Proteomes" id="UP000036780"/>
    </source>
</evidence>
<feature type="transmembrane region" description="Helical" evidence="5">
    <location>
        <begin position="36"/>
        <end position="59"/>
    </location>
</feature>
<dbReference type="GO" id="GO:0017004">
    <property type="term" value="P:cytochrome complex assembly"/>
    <property type="evidence" value="ECO:0007669"/>
    <property type="project" value="InterPro"/>
</dbReference>
<dbReference type="InterPro" id="IPR045062">
    <property type="entry name" value="Cyt_c_biogenesis_CcsA/CcmC"/>
</dbReference>
<dbReference type="GO" id="GO:0020037">
    <property type="term" value="F:heme binding"/>
    <property type="evidence" value="ECO:0007669"/>
    <property type="project" value="InterPro"/>
</dbReference>
<feature type="transmembrane region" description="Helical" evidence="5">
    <location>
        <begin position="212"/>
        <end position="235"/>
    </location>
</feature>
<keyword evidence="4 5" id="KW-0472">Membrane</keyword>
<reference evidence="8" key="1">
    <citation type="submission" date="2015-07" db="EMBL/GenBank/DDBJ databases">
        <title>Fjat-10053 dsm26.</title>
        <authorList>
            <person name="Liu B."/>
            <person name="Wang J."/>
            <person name="Zhu Y."/>
            <person name="Liu G."/>
            <person name="Chen Q."/>
            <person name="Chen Z."/>
            <person name="Lan J."/>
            <person name="Che J."/>
            <person name="Ge C."/>
            <person name="Shi H."/>
            <person name="Pan Z."/>
            <person name="Liu X."/>
        </authorList>
    </citation>
    <scope>NUCLEOTIDE SEQUENCE [LARGE SCALE GENOMIC DNA]</scope>
    <source>
        <strain evidence="8">DSM 26</strain>
    </source>
</reference>
<evidence type="ECO:0000256" key="3">
    <source>
        <dbReference type="ARBA" id="ARBA00022989"/>
    </source>
</evidence>
<dbReference type="Proteomes" id="UP000036780">
    <property type="component" value="Unassembled WGS sequence"/>
</dbReference>
<dbReference type="EMBL" id="LGTO01000007">
    <property type="protein sequence ID" value="KNE20638.1"/>
    <property type="molecule type" value="Genomic_DNA"/>
</dbReference>
<feature type="transmembrane region" description="Helical" evidence="5">
    <location>
        <begin position="182"/>
        <end position="206"/>
    </location>
</feature>
<feature type="domain" description="Cytochrome c assembly protein" evidence="6">
    <location>
        <begin position="66"/>
        <end position="268"/>
    </location>
</feature>
<feature type="transmembrane region" description="Helical" evidence="5">
    <location>
        <begin position="93"/>
        <end position="111"/>
    </location>
</feature>
<gene>
    <name evidence="7" type="ORF">AFK71_20025</name>
</gene>
<name>A0A0L0QR01_VIRPA</name>
<accession>A0A0L0QR01</accession>
<comment type="caution">
    <text evidence="7">The sequence shown here is derived from an EMBL/GenBank/DDBJ whole genome shotgun (WGS) entry which is preliminary data.</text>
</comment>
<dbReference type="PATRIC" id="fig|1473.5.peg.2751"/>
<evidence type="ECO:0000256" key="2">
    <source>
        <dbReference type="ARBA" id="ARBA00022692"/>
    </source>
</evidence>
<feature type="transmembrane region" description="Helical" evidence="5">
    <location>
        <begin position="131"/>
        <end position="161"/>
    </location>
</feature>
<evidence type="ECO:0000256" key="5">
    <source>
        <dbReference type="SAM" id="Phobius"/>
    </source>
</evidence>
<dbReference type="RefSeq" id="WP_050353217.1">
    <property type="nucleotide sequence ID" value="NZ_BOSN01000001.1"/>
</dbReference>
<keyword evidence="2 5" id="KW-0812">Transmembrane</keyword>
<dbReference type="GeneID" id="66870162"/>
<proteinExistence type="predicted"/>
<dbReference type="PANTHER" id="PTHR30071:SF15">
    <property type="entry name" value="PROTEIN HEMX"/>
    <property type="match status" value="1"/>
</dbReference>
<dbReference type="AlphaFoldDB" id="A0A0L0QR01"/>
<comment type="subcellular location">
    <subcellularLocation>
        <location evidence="1">Membrane</location>
        <topology evidence="1">Multi-pass membrane protein</topology>
    </subcellularLocation>
</comment>
<dbReference type="Pfam" id="PF01578">
    <property type="entry name" value="Cytochrom_C_asm"/>
    <property type="match status" value="1"/>
</dbReference>
<feature type="transmembrane region" description="Helical" evidence="5">
    <location>
        <begin position="71"/>
        <end position="86"/>
    </location>
</feature>
<dbReference type="PANTHER" id="PTHR30071">
    <property type="entry name" value="HEME EXPORTER PROTEIN C"/>
    <property type="match status" value="1"/>
</dbReference>
<dbReference type="InterPro" id="IPR002541">
    <property type="entry name" value="Cyt_c_assembly"/>
</dbReference>
<organism evidence="7 8">
    <name type="scientific">Virgibacillus pantothenticus</name>
    <dbReference type="NCBI Taxonomy" id="1473"/>
    <lineage>
        <taxon>Bacteria</taxon>
        <taxon>Bacillati</taxon>
        <taxon>Bacillota</taxon>
        <taxon>Bacilli</taxon>
        <taxon>Bacillales</taxon>
        <taxon>Bacillaceae</taxon>
        <taxon>Virgibacillus</taxon>
    </lineage>
</organism>
<sequence>MVELKWLYEFILMIYGLSLMGYFIDFVQDNRRVNRIAFWLLSLVWIIQTVFLFYEVFFVKSFPVVSLNDSLFFYSWVLVSISLLANKLFPVNFIVFFTNVFSFFILLLYLLSDAKRNWQAHAVQFVHEIVIAHVTIALISYGFFTLSFLLSVMYLIQYQLIKRKKGLKWMWRFADLNQLDNYAFKTVTIGVPLLLIAIILGIVWAYVSGALFYWVDLKTIGSFFVLAVYIIYLVIRLLKRYRGRAIAMYNTVAFLLLLINFFLFSTLSKFHF</sequence>
<evidence type="ECO:0000313" key="7">
    <source>
        <dbReference type="EMBL" id="KNE20638.1"/>
    </source>
</evidence>
<protein>
    <submittedName>
        <fullName evidence="7">Cytochrome C assembly protein</fullName>
    </submittedName>
</protein>
<keyword evidence="3 5" id="KW-1133">Transmembrane helix</keyword>
<evidence type="ECO:0000256" key="4">
    <source>
        <dbReference type="ARBA" id="ARBA00023136"/>
    </source>
</evidence>
<feature type="transmembrane region" description="Helical" evidence="5">
    <location>
        <begin position="6"/>
        <end position="24"/>
    </location>
</feature>
<dbReference type="GO" id="GO:0005886">
    <property type="term" value="C:plasma membrane"/>
    <property type="evidence" value="ECO:0007669"/>
    <property type="project" value="TreeGrafter"/>
</dbReference>
<dbReference type="OrthoDB" id="2417400at2"/>
<evidence type="ECO:0000259" key="6">
    <source>
        <dbReference type="Pfam" id="PF01578"/>
    </source>
</evidence>
<feature type="transmembrane region" description="Helical" evidence="5">
    <location>
        <begin position="247"/>
        <end position="267"/>
    </location>
</feature>
<evidence type="ECO:0000256" key="1">
    <source>
        <dbReference type="ARBA" id="ARBA00004141"/>
    </source>
</evidence>
<keyword evidence="8" id="KW-1185">Reference proteome</keyword>